<keyword evidence="6 8" id="KW-0472">Membrane</keyword>
<dbReference type="PANTHER" id="PTHR43394">
    <property type="entry name" value="ATP-DEPENDENT PERMEASE MDL1, MITOCHONDRIAL"/>
    <property type="match status" value="1"/>
</dbReference>
<feature type="domain" description="ABC transmembrane type-1" evidence="10">
    <location>
        <begin position="30"/>
        <end position="312"/>
    </location>
</feature>
<dbReference type="Pfam" id="PF00005">
    <property type="entry name" value="ABC_tran"/>
    <property type="match status" value="1"/>
</dbReference>
<dbReference type="SUPFAM" id="SSF90123">
    <property type="entry name" value="ABC transporter transmembrane region"/>
    <property type="match status" value="1"/>
</dbReference>
<evidence type="ECO:0000256" key="1">
    <source>
        <dbReference type="ARBA" id="ARBA00004651"/>
    </source>
</evidence>
<proteinExistence type="predicted"/>
<dbReference type="PANTHER" id="PTHR43394:SF1">
    <property type="entry name" value="ATP-BINDING CASSETTE SUB-FAMILY B MEMBER 10, MITOCHONDRIAL"/>
    <property type="match status" value="1"/>
</dbReference>
<dbReference type="Proteomes" id="UP001520878">
    <property type="component" value="Unassembled WGS sequence"/>
</dbReference>
<feature type="compositionally biased region" description="Polar residues" evidence="7">
    <location>
        <begin position="606"/>
        <end position="616"/>
    </location>
</feature>
<dbReference type="NCBIfam" id="TIGR02204">
    <property type="entry name" value="MsbA_rel"/>
    <property type="match status" value="1"/>
</dbReference>
<protein>
    <submittedName>
        <fullName evidence="11">ATP-binding cassette domain-containing protein</fullName>
    </submittedName>
</protein>
<evidence type="ECO:0000256" key="7">
    <source>
        <dbReference type="SAM" id="MobiDB-lite"/>
    </source>
</evidence>
<dbReference type="InterPro" id="IPR003439">
    <property type="entry name" value="ABC_transporter-like_ATP-bd"/>
</dbReference>
<evidence type="ECO:0000256" key="2">
    <source>
        <dbReference type="ARBA" id="ARBA00022692"/>
    </source>
</evidence>
<dbReference type="SUPFAM" id="SSF52540">
    <property type="entry name" value="P-loop containing nucleoside triphosphate hydrolases"/>
    <property type="match status" value="1"/>
</dbReference>
<feature type="transmembrane region" description="Helical" evidence="8">
    <location>
        <begin position="68"/>
        <end position="90"/>
    </location>
</feature>
<feature type="region of interest" description="Disordered" evidence="7">
    <location>
        <begin position="596"/>
        <end position="616"/>
    </location>
</feature>
<dbReference type="Pfam" id="PF00664">
    <property type="entry name" value="ABC_membrane"/>
    <property type="match status" value="1"/>
</dbReference>
<keyword evidence="2 8" id="KW-0812">Transmembrane</keyword>
<keyword evidence="5 8" id="KW-1133">Transmembrane helix</keyword>
<dbReference type="PROSITE" id="PS00211">
    <property type="entry name" value="ABC_TRANSPORTER_1"/>
    <property type="match status" value="1"/>
</dbReference>
<dbReference type="EMBL" id="JAJEWP010000002">
    <property type="protein sequence ID" value="MCC2616562.1"/>
    <property type="molecule type" value="Genomic_DNA"/>
</dbReference>
<dbReference type="RefSeq" id="WP_229160016.1">
    <property type="nucleotide sequence ID" value="NZ_JAJEWP010000002.1"/>
</dbReference>
<dbReference type="SMART" id="SM00382">
    <property type="entry name" value="AAA"/>
    <property type="match status" value="1"/>
</dbReference>
<comment type="caution">
    <text evidence="11">The sequence shown here is derived from an EMBL/GenBank/DDBJ whole genome shotgun (WGS) entry which is preliminary data.</text>
</comment>
<comment type="subcellular location">
    <subcellularLocation>
        <location evidence="1">Cell membrane</location>
        <topology evidence="1">Multi-pass membrane protein</topology>
    </subcellularLocation>
</comment>
<dbReference type="Gene3D" id="3.40.50.300">
    <property type="entry name" value="P-loop containing nucleotide triphosphate hydrolases"/>
    <property type="match status" value="1"/>
</dbReference>
<keyword evidence="4 11" id="KW-0067">ATP-binding</keyword>
<gene>
    <name evidence="11" type="ORF">LJ739_09945</name>
</gene>
<feature type="transmembrane region" description="Helical" evidence="8">
    <location>
        <begin position="140"/>
        <end position="163"/>
    </location>
</feature>
<dbReference type="PROSITE" id="PS50929">
    <property type="entry name" value="ABC_TM1F"/>
    <property type="match status" value="1"/>
</dbReference>
<sequence length="616" mass="66644">MSVNASQSVSSRAVMAWLFGHLRPYKWRVVMALLALLVGAACWLALGQGVKGIVDEGFSAQNPEQLNFYALVVIGLGIVGSIAAFVRFYWMIWLGERVSADIRNAVYHHLLSLPPSFFAQTRTGDIISRFTSDTTLLQNIVGMGLSMSLRASITFIGALLLMLITSPRLTLYVMIAVPLVLLPIRLLGDRVRRYASNSQDRVADMGAQVDETLHEIHTVQAYTHEARDRQAFTDRIERIMGAAQQRIRARAGLMASMMVISLTAITLVAWSGAHQVLSGSVSAGELTAFMFYAVMAGGSVATLSEVIGEVQKAAGASERLLALLAEKNPLLDGRGEGMVAQPVKGALRFEDVHFTYPGDKELPVLHGLNITINPGERVALVGPSGAGKSTLFQLLLGFYTPQQGQIYLDDQPCTSLSLTSLRQQFALVPQEPVIFAASVQDNIAYANPEASQQAVIAAAKAAHADEFIQALPQGYETGLGERGVRLSGGQKQRIAIARAMLADRPILLLDEATSALDASSEHAVKQALEELMATRTTLVIAHRLTTVVNADRILVLEHGKLVAQGTHNALLKSSPLYRDFARLQLLADESASTFDDMELHNDEHSPTTPLAGSSTR</sequence>
<feature type="transmembrane region" description="Helical" evidence="8">
    <location>
        <begin position="169"/>
        <end position="188"/>
    </location>
</feature>
<evidence type="ECO:0000256" key="4">
    <source>
        <dbReference type="ARBA" id="ARBA00022840"/>
    </source>
</evidence>
<dbReference type="PROSITE" id="PS50893">
    <property type="entry name" value="ABC_TRANSPORTER_2"/>
    <property type="match status" value="1"/>
</dbReference>
<dbReference type="CDD" id="cd18575">
    <property type="entry name" value="ABC_6TM_bac_exporter_ABCB8_10_like"/>
    <property type="match status" value="1"/>
</dbReference>
<evidence type="ECO:0000259" key="10">
    <source>
        <dbReference type="PROSITE" id="PS50929"/>
    </source>
</evidence>
<accession>A0ABS8G7I4</accession>
<dbReference type="InterPro" id="IPR011527">
    <property type="entry name" value="ABC1_TM_dom"/>
</dbReference>
<dbReference type="InterPro" id="IPR039421">
    <property type="entry name" value="Type_1_exporter"/>
</dbReference>
<evidence type="ECO:0000313" key="12">
    <source>
        <dbReference type="Proteomes" id="UP001520878"/>
    </source>
</evidence>
<organism evidence="11 12">
    <name type="scientific">Fluctibacter halophilus</name>
    <dbReference type="NCBI Taxonomy" id="226011"/>
    <lineage>
        <taxon>Bacteria</taxon>
        <taxon>Pseudomonadati</taxon>
        <taxon>Pseudomonadota</taxon>
        <taxon>Gammaproteobacteria</taxon>
        <taxon>Alteromonadales</taxon>
        <taxon>Alteromonadaceae</taxon>
        <taxon>Fluctibacter</taxon>
    </lineage>
</organism>
<dbReference type="GO" id="GO:0005524">
    <property type="term" value="F:ATP binding"/>
    <property type="evidence" value="ECO:0007669"/>
    <property type="project" value="UniProtKB-KW"/>
</dbReference>
<dbReference type="InterPro" id="IPR003593">
    <property type="entry name" value="AAA+_ATPase"/>
</dbReference>
<dbReference type="InterPro" id="IPR027417">
    <property type="entry name" value="P-loop_NTPase"/>
</dbReference>
<reference evidence="11 12" key="1">
    <citation type="submission" date="2021-10" db="EMBL/GenBank/DDBJ databases">
        <title>Draft genome of Aestuariibacter halophilus JC2043.</title>
        <authorList>
            <person name="Emsley S.A."/>
            <person name="Pfannmuller K.M."/>
            <person name="Ushijima B."/>
            <person name="Saw J.H."/>
            <person name="Videau P."/>
        </authorList>
    </citation>
    <scope>NUCLEOTIDE SEQUENCE [LARGE SCALE GENOMIC DNA]</scope>
    <source>
        <strain evidence="11 12">JC2043</strain>
    </source>
</reference>
<feature type="transmembrane region" description="Helical" evidence="8">
    <location>
        <begin position="253"/>
        <end position="273"/>
    </location>
</feature>
<evidence type="ECO:0000256" key="8">
    <source>
        <dbReference type="SAM" id="Phobius"/>
    </source>
</evidence>
<evidence type="ECO:0000256" key="3">
    <source>
        <dbReference type="ARBA" id="ARBA00022741"/>
    </source>
</evidence>
<keyword evidence="3" id="KW-0547">Nucleotide-binding</keyword>
<dbReference type="InterPro" id="IPR017871">
    <property type="entry name" value="ABC_transporter-like_CS"/>
</dbReference>
<evidence type="ECO:0000313" key="11">
    <source>
        <dbReference type="EMBL" id="MCC2616562.1"/>
    </source>
</evidence>
<name>A0ABS8G7I4_9ALTE</name>
<dbReference type="InterPro" id="IPR011918">
    <property type="entry name" value="ABC_MsbA_ATP-bd"/>
</dbReference>
<dbReference type="Gene3D" id="1.20.1560.10">
    <property type="entry name" value="ABC transporter type 1, transmembrane domain"/>
    <property type="match status" value="1"/>
</dbReference>
<feature type="domain" description="ABC transporter" evidence="9">
    <location>
        <begin position="347"/>
        <end position="583"/>
    </location>
</feature>
<evidence type="ECO:0000256" key="5">
    <source>
        <dbReference type="ARBA" id="ARBA00022989"/>
    </source>
</evidence>
<evidence type="ECO:0000256" key="6">
    <source>
        <dbReference type="ARBA" id="ARBA00023136"/>
    </source>
</evidence>
<dbReference type="InterPro" id="IPR036640">
    <property type="entry name" value="ABC1_TM_sf"/>
</dbReference>
<evidence type="ECO:0000259" key="9">
    <source>
        <dbReference type="PROSITE" id="PS50893"/>
    </source>
</evidence>
<keyword evidence="12" id="KW-1185">Reference proteome</keyword>